<dbReference type="AlphaFoldDB" id="A0A4D7C925"/>
<dbReference type="InterPro" id="IPR027600">
    <property type="entry name" value="HprK-rel_A"/>
</dbReference>
<sequence>MSIALQIGPLAFQVTLPSHAIAREAAALYQDYPKPDFAGFADCRLAVRYTHSWRGWLGQQITVESDAPIPFTPLPAHLAIVAAEMGMNYHIAMGLNRLLLLHASGVARDGAAILFSADSGSGKSTLAAALALDGWRLLSDEFGLVEPGGDTVWPCPRPVSLKNRSIDLLQTLAPADRFTRRYPGTPKGTLCYMRPPVDAITGMRQPARARHRLPAI</sequence>
<dbReference type="Proteomes" id="UP000298714">
    <property type="component" value="Chromosome"/>
</dbReference>
<keyword evidence="1" id="KW-0418">Kinase</keyword>
<dbReference type="KEGG" id="hgn:E6W36_06105"/>
<dbReference type="InterPro" id="IPR027417">
    <property type="entry name" value="P-loop_NTPase"/>
</dbReference>
<reference evidence="2" key="1">
    <citation type="submission" date="2019-04" db="EMBL/GenBank/DDBJ databases">
        <title>Complete genome sequence of Sphingomonas sp. W1-2-3.</title>
        <authorList>
            <person name="Im W.T."/>
        </authorList>
    </citation>
    <scope>NUCLEOTIDE SEQUENCE [LARGE SCALE GENOMIC DNA]</scope>
    <source>
        <strain evidence="2">W1-2-3</strain>
    </source>
</reference>
<dbReference type="GO" id="GO:0016301">
    <property type="term" value="F:kinase activity"/>
    <property type="evidence" value="ECO:0007669"/>
    <property type="project" value="UniProtKB-KW"/>
</dbReference>
<gene>
    <name evidence="1" type="ORF">E6W36_06105</name>
</gene>
<dbReference type="RefSeq" id="WP_222874121.1">
    <property type="nucleotide sequence ID" value="NZ_CP039704.1"/>
</dbReference>
<evidence type="ECO:0000313" key="1">
    <source>
        <dbReference type="EMBL" id="QCI79287.1"/>
    </source>
</evidence>
<dbReference type="Gene3D" id="3.40.50.300">
    <property type="entry name" value="P-loop containing nucleotide triphosphate hydrolases"/>
    <property type="match status" value="1"/>
</dbReference>
<keyword evidence="2" id="KW-1185">Reference proteome</keyword>
<evidence type="ECO:0000313" key="2">
    <source>
        <dbReference type="Proteomes" id="UP000298714"/>
    </source>
</evidence>
<organism evidence="1 2">
    <name type="scientific">Hankyongella ginsenosidimutans</name>
    <dbReference type="NCBI Taxonomy" id="1763828"/>
    <lineage>
        <taxon>Bacteria</taxon>
        <taxon>Pseudomonadati</taxon>
        <taxon>Pseudomonadota</taxon>
        <taxon>Alphaproteobacteria</taxon>
        <taxon>Sphingomonadales</taxon>
        <taxon>Sphingomonadaceae</taxon>
        <taxon>Hankyongella</taxon>
    </lineage>
</organism>
<dbReference type="SUPFAM" id="SSF53795">
    <property type="entry name" value="PEP carboxykinase-like"/>
    <property type="match status" value="1"/>
</dbReference>
<proteinExistence type="predicted"/>
<accession>A0A4D7C925</accession>
<keyword evidence="1" id="KW-0808">Transferase</keyword>
<dbReference type="EMBL" id="CP039704">
    <property type="protein sequence ID" value="QCI79287.1"/>
    <property type="molecule type" value="Genomic_DNA"/>
</dbReference>
<protein>
    <submittedName>
        <fullName evidence="1">HprK-related kinase A</fullName>
    </submittedName>
</protein>
<dbReference type="NCBIfam" id="TIGR04352">
    <property type="entry name" value="HprK_rel_A"/>
    <property type="match status" value="1"/>
</dbReference>
<name>A0A4D7C925_9SPHN</name>